<feature type="compositionally biased region" description="Basic residues" evidence="1">
    <location>
        <begin position="59"/>
        <end position="80"/>
    </location>
</feature>
<gene>
    <name evidence="2" type="ORF">SLS60_000757</name>
</gene>
<feature type="region of interest" description="Disordered" evidence="1">
    <location>
        <begin position="231"/>
        <end position="252"/>
    </location>
</feature>
<evidence type="ECO:0000256" key="1">
    <source>
        <dbReference type="SAM" id="MobiDB-lite"/>
    </source>
</evidence>
<feature type="compositionally biased region" description="Low complexity" evidence="1">
    <location>
        <begin position="306"/>
        <end position="328"/>
    </location>
</feature>
<feature type="region of interest" description="Disordered" evidence="1">
    <location>
        <begin position="353"/>
        <end position="462"/>
    </location>
</feature>
<feature type="region of interest" description="Disordered" evidence="1">
    <location>
        <begin position="483"/>
        <end position="648"/>
    </location>
</feature>
<feature type="compositionally biased region" description="Polar residues" evidence="1">
    <location>
        <begin position="372"/>
        <end position="397"/>
    </location>
</feature>
<feature type="compositionally biased region" description="Polar residues" evidence="1">
    <location>
        <begin position="404"/>
        <end position="413"/>
    </location>
</feature>
<feature type="compositionally biased region" description="Basic and acidic residues" evidence="1">
    <location>
        <begin position="508"/>
        <end position="536"/>
    </location>
</feature>
<evidence type="ECO:0008006" key="4">
    <source>
        <dbReference type="Google" id="ProtNLM"/>
    </source>
</evidence>
<feature type="compositionally biased region" description="Pro residues" evidence="1">
    <location>
        <begin position="547"/>
        <end position="559"/>
    </location>
</feature>
<feature type="compositionally biased region" description="Basic and acidic residues" evidence="1">
    <location>
        <begin position="188"/>
        <end position="198"/>
    </location>
</feature>
<feature type="region of interest" description="Disordered" evidence="1">
    <location>
        <begin position="677"/>
        <end position="752"/>
    </location>
</feature>
<proteinExistence type="predicted"/>
<feature type="compositionally biased region" description="Basic and acidic residues" evidence="1">
    <location>
        <begin position="569"/>
        <end position="590"/>
    </location>
</feature>
<reference evidence="2 3" key="1">
    <citation type="submission" date="2024-02" db="EMBL/GenBank/DDBJ databases">
        <title>De novo assembly and annotation of 12 fungi associated with fruit tree decline syndrome in Ontario, Canada.</title>
        <authorList>
            <person name="Sulman M."/>
            <person name="Ellouze W."/>
            <person name="Ilyukhin E."/>
        </authorList>
    </citation>
    <scope>NUCLEOTIDE SEQUENCE [LARGE SCALE GENOMIC DNA]</scope>
    <source>
        <strain evidence="2 3">M42-189</strain>
    </source>
</reference>
<evidence type="ECO:0000313" key="2">
    <source>
        <dbReference type="EMBL" id="KAL1612530.1"/>
    </source>
</evidence>
<evidence type="ECO:0000313" key="3">
    <source>
        <dbReference type="Proteomes" id="UP001521785"/>
    </source>
</evidence>
<comment type="caution">
    <text evidence="2">The sequence shown here is derived from an EMBL/GenBank/DDBJ whole genome shotgun (WGS) entry which is preliminary data.</text>
</comment>
<keyword evidence="3" id="KW-1185">Reference proteome</keyword>
<feature type="compositionally biased region" description="Polar residues" evidence="1">
    <location>
        <begin position="626"/>
        <end position="643"/>
    </location>
</feature>
<feature type="region of interest" description="Disordered" evidence="1">
    <location>
        <begin position="1"/>
        <end position="201"/>
    </location>
</feature>
<dbReference type="Proteomes" id="UP001521785">
    <property type="component" value="Unassembled WGS sequence"/>
</dbReference>
<feature type="region of interest" description="Disordered" evidence="1">
    <location>
        <begin position="268"/>
        <end position="336"/>
    </location>
</feature>
<name>A0ABR3S772_9PLEO</name>
<accession>A0ABR3S772</accession>
<feature type="compositionally biased region" description="Basic and acidic residues" evidence="1">
    <location>
        <begin position="8"/>
        <end position="18"/>
    </location>
</feature>
<feature type="compositionally biased region" description="Low complexity" evidence="1">
    <location>
        <begin position="174"/>
        <end position="183"/>
    </location>
</feature>
<organism evidence="2 3">
    <name type="scientific">Paraconiothyrium brasiliense</name>
    <dbReference type="NCBI Taxonomy" id="300254"/>
    <lineage>
        <taxon>Eukaryota</taxon>
        <taxon>Fungi</taxon>
        <taxon>Dikarya</taxon>
        <taxon>Ascomycota</taxon>
        <taxon>Pezizomycotina</taxon>
        <taxon>Dothideomycetes</taxon>
        <taxon>Pleosporomycetidae</taxon>
        <taxon>Pleosporales</taxon>
        <taxon>Massarineae</taxon>
        <taxon>Didymosphaeriaceae</taxon>
        <taxon>Paraconiothyrium</taxon>
    </lineage>
</organism>
<feature type="compositionally biased region" description="Basic and acidic residues" evidence="1">
    <location>
        <begin position="689"/>
        <end position="752"/>
    </location>
</feature>
<dbReference type="EMBL" id="JAKJXO020000001">
    <property type="protein sequence ID" value="KAL1612530.1"/>
    <property type="molecule type" value="Genomic_DNA"/>
</dbReference>
<protein>
    <recommendedName>
        <fullName evidence="4">Carboxylesterase family protein</fullName>
    </recommendedName>
</protein>
<sequence length="752" mass="82042">MRVTRAASRVEHAQHADSDTETNDASSPRTELQDRVPLGEVSANTVLDPESADAPAKKMAVKKAKAKGTAKKGAKAKKAKTAQGEEEEEALALHHGRQAAGSPTSDAVVDELASQPIEVTAQAPVVEERPASPPSRAVRMTRRQLAKQKEDFPPSLCSRTALQSEPVEDETTTAAAQEPSSSEVQEEQVEKLETEEAITRSNAEIIPELVEEPAEEPHANPDLKASQDLMEVVSQAQQQKIIEGSQEDTVDPQAEVIPDTFEAKVEEPAGAIADNLEQEVTTPSLEVTEPEPKVLTSKKPVEEVVTPTTSITPSRAISRSSTRSASRTPMRLEESIGAIDDLEEALENVGRSLPSFDQLADDKSPRKARFTRTATPGKSPRQPTQTTTMSPKVSDSPSLAPRSMKSTGLSRASSVRAPPKKRTGSEGATDYLASKRRPISMTFAPPRPPAKSTKALTTSEFQLPGERIAAELRAKKEERLKRMAEAGATRPRPISMPPPPLRSTKPPTKSDFRLPGERIAAELKAKKEDRLRRIAEGDVTASRQFNLPPPPKSSKPPTVPKFQLPGERFAAEQKARKEERLKHEAEEAGAVKKRAFKARPAPVHKSDIAPVRQTAASQARERLMSKENTPGHTVQHLQRSGSVTGHRPKSIVQARLVSTSSSNRNSVVLGYGPAKLGSADAAAPHKNRGREVFNRDKLEKDARDNERREKEESAKRARAEAAERGRIASREWARKQMEKKQEAVKRAREAVA</sequence>